<organism evidence="2 3">
    <name type="scientific">Sporolactobacillus kofuensis</name>
    <dbReference type="NCBI Taxonomy" id="269672"/>
    <lineage>
        <taxon>Bacteria</taxon>
        <taxon>Bacillati</taxon>
        <taxon>Bacillota</taxon>
        <taxon>Bacilli</taxon>
        <taxon>Bacillales</taxon>
        <taxon>Sporolactobacillaceae</taxon>
        <taxon>Sporolactobacillus</taxon>
    </lineage>
</organism>
<dbReference type="InterPro" id="IPR001296">
    <property type="entry name" value="Glyco_trans_1"/>
</dbReference>
<comment type="caution">
    <text evidence="2">The sequence shown here is derived from an EMBL/GenBank/DDBJ whole genome shotgun (WGS) entry which is preliminary data.</text>
</comment>
<gene>
    <name evidence="2" type="primary">waaB</name>
    <name evidence="2" type="synonym">rfaB</name>
    <name evidence="2" type="ORF">ACFP7A_07320</name>
</gene>
<keyword evidence="3" id="KW-1185">Reference proteome</keyword>
<dbReference type="Proteomes" id="UP001596267">
    <property type="component" value="Unassembled WGS sequence"/>
</dbReference>
<accession>A0ABW1WDF3</accession>
<dbReference type="CDD" id="cd03811">
    <property type="entry name" value="GT4_GT28_WabH-like"/>
    <property type="match status" value="1"/>
</dbReference>
<reference evidence="3" key="1">
    <citation type="journal article" date="2019" name="Int. J. Syst. Evol. Microbiol.">
        <title>The Global Catalogue of Microorganisms (GCM) 10K type strain sequencing project: providing services to taxonomists for standard genome sequencing and annotation.</title>
        <authorList>
            <consortium name="The Broad Institute Genomics Platform"/>
            <consortium name="The Broad Institute Genome Sequencing Center for Infectious Disease"/>
            <person name="Wu L."/>
            <person name="Ma J."/>
        </authorList>
    </citation>
    <scope>NUCLEOTIDE SEQUENCE [LARGE SCALE GENOMIC DNA]</scope>
    <source>
        <strain evidence="3">CCUG 42001</strain>
    </source>
</reference>
<keyword evidence="2" id="KW-0328">Glycosyltransferase</keyword>
<evidence type="ECO:0000313" key="2">
    <source>
        <dbReference type="EMBL" id="MFC6386406.1"/>
    </source>
</evidence>
<name>A0ABW1WDF3_9BACL</name>
<sequence length="357" mass="41022">MRKIVIITPHLSGLGGTETVLRDVVAYTNSHYESDRIKLFLLGGTDDESWLDGLPSEVHTFMQSNKLVRVWNKFSTFYKFLRDEEPDIVVSIDTKLIKVCYMIRKMMKLRFSIVSWIHFSLFNEPLVNVKLLKCADAHLCISTGISKQMQSIGIDPSKLFTIYNPIPRNSSTIERPEQNVDFLYIGRVQFEGQKRMKDLLTTLSHVKGEWKLNIYGDGEDTDLCKQFAIKLGIANQIVWHGWVKNAWSIIDRATALLLSSAYEGLPMVLAEALSRGIYCVSSDCDTGPRDLIKPNINGELYKPGDLIRFQTILQSIVNSEQRLPDHEKIKETISFLYAENYYRNLKQVFDQIQKRSK</sequence>
<dbReference type="Gene3D" id="3.40.50.2000">
    <property type="entry name" value="Glycogen Phosphorylase B"/>
    <property type="match status" value="2"/>
</dbReference>
<dbReference type="RefSeq" id="WP_253077414.1">
    <property type="nucleotide sequence ID" value="NZ_JAMXWN010000022.1"/>
</dbReference>
<protein>
    <submittedName>
        <fullName evidence="2">Lipopolysaccharide 1,6-galactosyltransferase</fullName>
        <ecNumber evidence="2">2.4.1.44</ecNumber>
    </submittedName>
</protein>
<feature type="domain" description="Glycosyl transferase family 1" evidence="1">
    <location>
        <begin position="173"/>
        <end position="325"/>
    </location>
</feature>
<dbReference type="PANTHER" id="PTHR12526">
    <property type="entry name" value="GLYCOSYLTRANSFERASE"/>
    <property type="match status" value="1"/>
</dbReference>
<dbReference type="EMBL" id="JBHSTQ010000006">
    <property type="protein sequence ID" value="MFC6386406.1"/>
    <property type="molecule type" value="Genomic_DNA"/>
</dbReference>
<evidence type="ECO:0000259" key="1">
    <source>
        <dbReference type="Pfam" id="PF00534"/>
    </source>
</evidence>
<dbReference type="Pfam" id="PF00534">
    <property type="entry name" value="Glycos_transf_1"/>
    <property type="match status" value="1"/>
</dbReference>
<dbReference type="PANTHER" id="PTHR12526:SF630">
    <property type="entry name" value="GLYCOSYLTRANSFERASE"/>
    <property type="match status" value="1"/>
</dbReference>
<dbReference type="NCBIfam" id="NF007396">
    <property type="entry name" value="PRK09922.1"/>
    <property type="match status" value="1"/>
</dbReference>
<evidence type="ECO:0000313" key="3">
    <source>
        <dbReference type="Proteomes" id="UP001596267"/>
    </source>
</evidence>
<dbReference type="EC" id="2.4.1.44" evidence="2"/>
<keyword evidence="2" id="KW-0808">Transferase</keyword>
<dbReference type="SUPFAM" id="SSF53756">
    <property type="entry name" value="UDP-Glycosyltransferase/glycogen phosphorylase"/>
    <property type="match status" value="1"/>
</dbReference>
<dbReference type="GO" id="GO:0008918">
    <property type="term" value="F:lipopolysaccharide 3-alpha-galactosyltransferase activity"/>
    <property type="evidence" value="ECO:0007669"/>
    <property type="project" value="UniProtKB-EC"/>
</dbReference>
<proteinExistence type="predicted"/>